<name>A0ABN7SQ88_OIKDI</name>
<reference evidence="2 3" key="1">
    <citation type="submission" date="2021-04" db="EMBL/GenBank/DDBJ databases">
        <authorList>
            <person name="Bliznina A."/>
        </authorList>
    </citation>
    <scope>NUCLEOTIDE SEQUENCE [LARGE SCALE GENOMIC DNA]</scope>
</reference>
<dbReference type="Proteomes" id="UP001158576">
    <property type="component" value="Chromosome 1"/>
</dbReference>
<evidence type="ECO:0000313" key="3">
    <source>
        <dbReference type="Proteomes" id="UP001158576"/>
    </source>
</evidence>
<evidence type="ECO:0000259" key="1">
    <source>
        <dbReference type="PROSITE" id="PS50228"/>
    </source>
</evidence>
<dbReference type="CDD" id="cd22823">
    <property type="entry name" value="Gal_Rha_Lectin"/>
    <property type="match status" value="1"/>
</dbReference>
<gene>
    <name evidence="2" type="ORF">OKIOD_LOCUS9572</name>
</gene>
<keyword evidence="3" id="KW-1185">Reference proteome</keyword>
<dbReference type="EMBL" id="OU015566">
    <property type="protein sequence ID" value="CAG5103518.1"/>
    <property type="molecule type" value="Genomic_DNA"/>
</dbReference>
<dbReference type="InterPro" id="IPR043159">
    <property type="entry name" value="Lectin_gal-bd_sf"/>
</dbReference>
<evidence type="ECO:0000313" key="2">
    <source>
        <dbReference type="EMBL" id="CAG5103518.1"/>
    </source>
</evidence>
<sequence length="321" mass="37018">MKISTFLLATFSQLSRPANADERVFIDEEGFMNIDNKNFKLEEQYLNDELAAIRDMRAKLFFDWPAPIEGMRGTTVKNTINDQFEKLEDRLRSDTAKCFGDFDIAPIEFPDLTSYGGNELINTTMYRRFHIQLARKIAVYIRQVFSTGSSRCTKQQVILMRRLERLRLITLWHYCHRFDSTVPQCSWAYLDNKKNIRAHPRKQAWIEGKYGKNAPFQQRAVVCDIDAGNNDIEQKISCKDDKKLVIDSAVFGRQNGHECLGNFPKGHFSVCSHKEDVKSSISDACEDQTSCSLTTGLIPEENKGFCEDSEKYLLVHYSCEE</sequence>
<accession>A0ABN7SQ88</accession>
<protein>
    <submittedName>
        <fullName evidence="2">Oidioi.mRNA.OKI2018_I69.chr1.g807.t1.cds</fullName>
    </submittedName>
</protein>
<dbReference type="Gene3D" id="2.60.120.740">
    <property type="match status" value="1"/>
</dbReference>
<dbReference type="PROSITE" id="PS50228">
    <property type="entry name" value="SUEL_LECTIN"/>
    <property type="match status" value="1"/>
</dbReference>
<dbReference type="Pfam" id="PF02140">
    <property type="entry name" value="SUEL_Lectin"/>
    <property type="match status" value="1"/>
</dbReference>
<organism evidence="2 3">
    <name type="scientific">Oikopleura dioica</name>
    <name type="common">Tunicate</name>
    <dbReference type="NCBI Taxonomy" id="34765"/>
    <lineage>
        <taxon>Eukaryota</taxon>
        <taxon>Metazoa</taxon>
        <taxon>Chordata</taxon>
        <taxon>Tunicata</taxon>
        <taxon>Appendicularia</taxon>
        <taxon>Copelata</taxon>
        <taxon>Oikopleuridae</taxon>
        <taxon>Oikopleura</taxon>
    </lineage>
</organism>
<dbReference type="InterPro" id="IPR000922">
    <property type="entry name" value="Lectin_gal-bd_dom"/>
</dbReference>
<proteinExistence type="predicted"/>
<feature type="domain" description="SUEL-type lectin" evidence="1">
    <location>
        <begin position="236"/>
        <end position="320"/>
    </location>
</feature>